<dbReference type="RefSeq" id="WP_073100408.1">
    <property type="nucleotide sequence ID" value="NZ_QOVL01000031.1"/>
</dbReference>
<gene>
    <name evidence="8" type="ORF">DSL99_4025</name>
</gene>
<sequence length="464" mass="51861">MKNSINQYINLLCLPVLLLLGACEPFVEVDVPNDRITSETVFSDDATAREAMDGVYIQLFNTAFAAGGNQSVSFLGGLSADTYTVTNAVPEMEAFAAHQPEATNSLNLALWSGAYNTIYMCNAILEGVTDNSSLSPETRAALEGESRFIRAFTYFYLTNLYGEVPLITQTDYTVNALKARSPQTEVYALILEDLNGAVELLQSGYSDNERTRANRFTAMGLLARVHLYLGDWEQAEAYSSEVLAATDLYELPNDLNTVFLANSPEALWQVSPEGWGGTFTHTRDGNLLIRISASGSPVSLSEGLLENYEVDDLRQQVWIDSFSSTAETYYYPYKYRIRYDASGGAYTEYSMLMRLGEQYLIRAEARTQQGKLEVAVTDLNAIRERAGLEPLVYTSAFTQEQLLEEVMQQRYHELFSEWGHRWLDLKRTGQALEVLGGLQETDLLYPIPEAELLKNPNLTQNAGY</sequence>
<dbReference type="AlphaFoldDB" id="A0A4Q0P5J2"/>
<dbReference type="EMBL" id="QOVL01000031">
    <property type="protein sequence ID" value="RXG21701.1"/>
    <property type="molecule type" value="Genomic_DNA"/>
</dbReference>
<evidence type="ECO:0000256" key="5">
    <source>
        <dbReference type="ARBA" id="ARBA00023237"/>
    </source>
</evidence>
<dbReference type="CDD" id="cd08977">
    <property type="entry name" value="SusD"/>
    <property type="match status" value="1"/>
</dbReference>
<accession>A0A4Q0P5J2</accession>
<evidence type="ECO:0000256" key="4">
    <source>
        <dbReference type="ARBA" id="ARBA00023136"/>
    </source>
</evidence>
<dbReference type="InterPro" id="IPR011990">
    <property type="entry name" value="TPR-like_helical_dom_sf"/>
</dbReference>
<dbReference type="Pfam" id="PF07980">
    <property type="entry name" value="SusD_RagB"/>
    <property type="match status" value="1"/>
</dbReference>
<protein>
    <submittedName>
        <fullName evidence="8">RagB/SusD domain-containing protein</fullName>
    </submittedName>
</protein>
<feature type="domain" description="RagB/SusD" evidence="6">
    <location>
        <begin position="324"/>
        <end position="433"/>
    </location>
</feature>
<dbReference type="Proteomes" id="UP000290608">
    <property type="component" value="Unassembled WGS sequence"/>
</dbReference>
<comment type="similarity">
    <text evidence="2">Belongs to the SusD family.</text>
</comment>
<evidence type="ECO:0000256" key="3">
    <source>
        <dbReference type="ARBA" id="ARBA00022729"/>
    </source>
</evidence>
<evidence type="ECO:0000259" key="6">
    <source>
        <dbReference type="Pfam" id="PF07980"/>
    </source>
</evidence>
<dbReference type="InterPro" id="IPR012944">
    <property type="entry name" value="SusD_RagB_dom"/>
</dbReference>
<comment type="subcellular location">
    <subcellularLocation>
        <location evidence="1">Cell outer membrane</location>
    </subcellularLocation>
</comment>
<dbReference type="PROSITE" id="PS51257">
    <property type="entry name" value="PROKAR_LIPOPROTEIN"/>
    <property type="match status" value="1"/>
</dbReference>
<evidence type="ECO:0000259" key="7">
    <source>
        <dbReference type="Pfam" id="PF14322"/>
    </source>
</evidence>
<name>A0A4Q0P5J2_9FLAO</name>
<proteinExistence type="inferred from homology"/>
<evidence type="ECO:0000256" key="1">
    <source>
        <dbReference type="ARBA" id="ARBA00004442"/>
    </source>
</evidence>
<evidence type="ECO:0000313" key="9">
    <source>
        <dbReference type="Proteomes" id="UP000290608"/>
    </source>
</evidence>
<dbReference type="Gene3D" id="1.25.40.390">
    <property type="match status" value="1"/>
</dbReference>
<dbReference type="SUPFAM" id="SSF48452">
    <property type="entry name" value="TPR-like"/>
    <property type="match status" value="1"/>
</dbReference>
<dbReference type="Pfam" id="PF14322">
    <property type="entry name" value="SusD-like_3"/>
    <property type="match status" value="1"/>
</dbReference>
<dbReference type="InterPro" id="IPR033985">
    <property type="entry name" value="SusD-like_N"/>
</dbReference>
<reference evidence="8 9" key="1">
    <citation type="submission" date="2018-07" db="EMBL/GenBank/DDBJ databases">
        <title>Leeuwenhoekiella genomics.</title>
        <authorList>
            <person name="Tahon G."/>
            <person name="Willems A."/>
        </authorList>
    </citation>
    <scope>NUCLEOTIDE SEQUENCE [LARGE SCALE GENOMIC DNA]</scope>
    <source>
        <strain evidence="8 9">LMG 1345</strain>
    </source>
</reference>
<dbReference type="GO" id="GO:0009279">
    <property type="term" value="C:cell outer membrane"/>
    <property type="evidence" value="ECO:0007669"/>
    <property type="project" value="UniProtKB-SubCell"/>
</dbReference>
<comment type="caution">
    <text evidence="8">The sequence shown here is derived from an EMBL/GenBank/DDBJ whole genome shotgun (WGS) entry which is preliminary data.</text>
</comment>
<evidence type="ECO:0000256" key="2">
    <source>
        <dbReference type="ARBA" id="ARBA00006275"/>
    </source>
</evidence>
<keyword evidence="3" id="KW-0732">Signal</keyword>
<keyword evidence="4" id="KW-0472">Membrane</keyword>
<keyword evidence="5" id="KW-0998">Cell outer membrane</keyword>
<evidence type="ECO:0000313" key="8">
    <source>
        <dbReference type="EMBL" id="RXG21701.1"/>
    </source>
</evidence>
<feature type="domain" description="SusD-like N-terminal" evidence="7">
    <location>
        <begin position="81"/>
        <end position="227"/>
    </location>
</feature>
<organism evidence="8 9">
    <name type="scientific">Leeuwenhoekiella marinoflava</name>
    <dbReference type="NCBI Taxonomy" id="988"/>
    <lineage>
        <taxon>Bacteria</taxon>
        <taxon>Pseudomonadati</taxon>
        <taxon>Bacteroidota</taxon>
        <taxon>Flavobacteriia</taxon>
        <taxon>Flavobacteriales</taxon>
        <taxon>Flavobacteriaceae</taxon>
        <taxon>Leeuwenhoekiella</taxon>
    </lineage>
</organism>
<dbReference type="STRING" id="1122159.SAMN02745246_03350"/>